<dbReference type="InterPro" id="IPR058240">
    <property type="entry name" value="rSAM_sf"/>
</dbReference>
<dbReference type="GO" id="GO:0005737">
    <property type="term" value="C:cytoplasm"/>
    <property type="evidence" value="ECO:0007669"/>
    <property type="project" value="UniProtKB-SubCell"/>
</dbReference>
<dbReference type="OrthoDB" id="9808022at2"/>
<dbReference type="PROSITE" id="PS51918">
    <property type="entry name" value="RADICAL_SAM"/>
    <property type="match status" value="1"/>
</dbReference>
<evidence type="ECO:0000259" key="11">
    <source>
        <dbReference type="PROSITE" id="PS51918"/>
    </source>
</evidence>
<dbReference type="SUPFAM" id="SSF102114">
    <property type="entry name" value="Radical SAM enzymes"/>
    <property type="match status" value="1"/>
</dbReference>
<evidence type="ECO:0000256" key="8">
    <source>
        <dbReference type="ARBA" id="ARBA00023014"/>
    </source>
</evidence>
<sequence length="350" mass="40694">MQKNLYIHIPFCESKCHYCSFTSLKKRELKPYFDALFLDIKEALHKFGVKNKSLQTVFIGGGTPSCVHFSYYEKIFDFLKQFLSEKCEITSEANPNSSTYEWLKAMKEFGVNRLSFGAQSFNEDKLKFLGRIHSKKEILKALDNTKKLNFNNINIDLIYDSKFDDKKMLNYELACVKDLSLSHISAYSLELEGAFTNKISYKKYSSFLAKYLIKSLENLGFKQYEISNFGKTCKHNLSYWTGANYIGCGLSSVGFYKDTRFYSTRNLSSYIQNPLLKTKEKLNDEDLLTEHVFLGLRSCVGVDEKRLNDKQKEKAELLTKKKKLKFDKKNARFFNTNYLLSDELALFLLC</sequence>
<keyword evidence="6 10" id="KW-0479">Metal-binding</keyword>
<dbReference type="RefSeq" id="WP_094325152.1">
    <property type="nucleotide sequence ID" value="NZ_CP022347.1"/>
</dbReference>
<dbReference type="PANTHER" id="PTHR13932">
    <property type="entry name" value="COPROPORPHYRINIGEN III OXIDASE"/>
    <property type="match status" value="1"/>
</dbReference>
<comment type="cofactor">
    <cofactor evidence="1">
        <name>[4Fe-4S] cluster</name>
        <dbReference type="ChEBI" id="CHEBI:49883"/>
    </cofactor>
</comment>
<evidence type="ECO:0000256" key="6">
    <source>
        <dbReference type="ARBA" id="ARBA00022723"/>
    </source>
</evidence>
<dbReference type="AlphaFoldDB" id="A0A222MWD9"/>
<comment type="function">
    <text evidence="10">Probably acts as a heme chaperone, transferring heme to an unknown acceptor. Binds one molecule of heme per monomer, possibly covalently. Binds 1 [4Fe-4S] cluster. The cluster is coordinated with 3 cysteines and an exchangeable S-adenosyl-L-methionine.</text>
</comment>
<dbReference type="InterPro" id="IPR007197">
    <property type="entry name" value="rSAM"/>
</dbReference>
<evidence type="ECO:0000256" key="3">
    <source>
        <dbReference type="ARBA" id="ARBA00017228"/>
    </source>
</evidence>
<dbReference type="GO" id="GO:0004109">
    <property type="term" value="F:coproporphyrinogen oxidase activity"/>
    <property type="evidence" value="ECO:0007669"/>
    <property type="project" value="InterPro"/>
</dbReference>
<comment type="similarity">
    <text evidence="2">Belongs to the anaerobic coproporphyrinogen-III oxidase family. HemW subfamily.</text>
</comment>
<evidence type="ECO:0000256" key="4">
    <source>
        <dbReference type="ARBA" id="ARBA00022617"/>
    </source>
</evidence>
<evidence type="ECO:0000256" key="1">
    <source>
        <dbReference type="ARBA" id="ARBA00001966"/>
    </source>
</evidence>
<dbReference type="KEGG" id="cavi:CAV_0720"/>
<evidence type="ECO:0000256" key="7">
    <source>
        <dbReference type="ARBA" id="ARBA00023004"/>
    </source>
</evidence>
<comment type="subcellular location">
    <subcellularLocation>
        <location evidence="10">Cytoplasm</location>
    </subcellularLocation>
</comment>
<reference evidence="12 13" key="1">
    <citation type="submission" date="2017-07" db="EMBL/GenBank/DDBJ databases">
        <title>Analysis of two Campylobacter avium genomes and identification of a novel hippuricase gene.</title>
        <authorList>
            <person name="Miller W.G."/>
            <person name="Chapman M.H."/>
            <person name="Yee E."/>
            <person name="Revez J."/>
            <person name="Bono J.L."/>
            <person name="Rossi M."/>
        </authorList>
    </citation>
    <scope>NUCLEOTIDE SEQUENCE [LARGE SCALE GENOMIC DNA]</scope>
    <source>
        <strain evidence="12 13">LMG 24591</strain>
    </source>
</reference>
<organism evidence="12 13">
    <name type="scientific">Campylobacter avium LMG 24591</name>
    <dbReference type="NCBI Taxonomy" id="522484"/>
    <lineage>
        <taxon>Bacteria</taxon>
        <taxon>Pseudomonadati</taxon>
        <taxon>Campylobacterota</taxon>
        <taxon>Epsilonproteobacteria</taxon>
        <taxon>Campylobacterales</taxon>
        <taxon>Campylobacteraceae</taxon>
        <taxon>Campylobacter</taxon>
    </lineage>
</organism>
<evidence type="ECO:0000256" key="5">
    <source>
        <dbReference type="ARBA" id="ARBA00022691"/>
    </source>
</evidence>
<keyword evidence="13" id="KW-1185">Reference proteome</keyword>
<name>A0A222MWD9_9BACT</name>
<evidence type="ECO:0000256" key="10">
    <source>
        <dbReference type="RuleBase" id="RU364116"/>
    </source>
</evidence>
<evidence type="ECO:0000256" key="2">
    <source>
        <dbReference type="ARBA" id="ARBA00006100"/>
    </source>
</evidence>
<keyword evidence="10" id="KW-0963">Cytoplasm</keyword>
<keyword evidence="9 10" id="KW-0143">Chaperone</keyword>
<dbReference type="SFLD" id="SFLDS00029">
    <property type="entry name" value="Radical_SAM"/>
    <property type="match status" value="1"/>
</dbReference>
<keyword evidence="10" id="KW-0004">4Fe-4S</keyword>
<dbReference type="InterPro" id="IPR034505">
    <property type="entry name" value="Coproporphyrinogen-III_oxidase"/>
</dbReference>
<dbReference type="SFLD" id="SFLDG01065">
    <property type="entry name" value="anaerobic_coproporphyrinogen-I"/>
    <property type="match status" value="1"/>
</dbReference>
<feature type="domain" description="Radical SAM core" evidence="11">
    <location>
        <begin position="1"/>
        <end position="222"/>
    </location>
</feature>
<dbReference type="Pfam" id="PF04055">
    <property type="entry name" value="Radical_SAM"/>
    <property type="match status" value="1"/>
</dbReference>
<proteinExistence type="inferred from homology"/>
<evidence type="ECO:0000256" key="9">
    <source>
        <dbReference type="ARBA" id="ARBA00023186"/>
    </source>
</evidence>
<dbReference type="InterPro" id="IPR006638">
    <property type="entry name" value="Elp3/MiaA/NifB-like_rSAM"/>
</dbReference>
<gene>
    <name evidence="12" type="primary">hemN3</name>
    <name evidence="12" type="ORF">CAV_0720</name>
</gene>
<keyword evidence="5 10" id="KW-0949">S-adenosyl-L-methionine</keyword>
<dbReference type="Proteomes" id="UP000201169">
    <property type="component" value="Chromosome"/>
</dbReference>
<dbReference type="NCBIfam" id="TIGR00539">
    <property type="entry name" value="hemN_rel"/>
    <property type="match status" value="1"/>
</dbReference>
<keyword evidence="7 10" id="KW-0408">Iron</keyword>
<dbReference type="SFLD" id="SFLDF00562">
    <property type="entry name" value="HemN-like__clustered_with_heat"/>
    <property type="match status" value="1"/>
</dbReference>
<dbReference type="InterPro" id="IPR013785">
    <property type="entry name" value="Aldolase_TIM"/>
</dbReference>
<dbReference type="EMBL" id="CP022347">
    <property type="protein sequence ID" value="ASQ30387.1"/>
    <property type="molecule type" value="Genomic_DNA"/>
</dbReference>
<dbReference type="SMART" id="SM00729">
    <property type="entry name" value="Elp3"/>
    <property type="match status" value="1"/>
</dbReference>
<keyword evidence="12" id="KW-0560">Oxidoreductase</keyword>
<keyword evidence="4 10" id="KW-0349">Heme</keyword>
<dbReference type="GO" id="GO:0051539">
    <property type="term" value="F:4 iron, 4 sulfur cluster binding"/>
    <property type="evidence" value="ECO:0007669"/>
    <property type="project" value="UniProtKB-UniRule"/>
</dbReference>
<dbReference type="CDD" id="cd01335">
    <property type="entry name" value="Radical_SAM"/>
    <property type="match status" value="1"/>
</dbReference>
<accession>A0A222MWD9</accession>
<dbReference type="PANTHER" id="PTHR13932:SF5">
    <property type="entry name" value="RADICAL S-ADENOSYL METHIONINE DOMAIN-CONTAINING PROTEIN 1, MITOCHONDRIAL"/>
    <property type="match status" value="1"/>
</dbReference>
<dbReference type="InterPro" id="IPR004559">
    <property type="entry name" value="HemW-like"/>
</dbReference>
<protein>
    <recommendedName>
        <fullName evidence="3 10">Heme chaperone HemW</fullName>
    </recommendedName>
</protein>
<evidence type="ECO:0000313" key="13">
    <source>
        <dbReference type="Proteomes" id="UP000201169"/>
    </source>
</evidence>
<dbReference type="GO" id="GO:0006779">
    <property type="term" value="P:porphyrin-containing compound biosynthetic process"/>
    <property type="evidence" value="ECO:0007669"/>
    <property type="project" value="InterPro"/>
</dbReference>
<evidence type="ECO:0000313" key="12">
    <source>
        <dbReference type="EMBL" id="ASQ30387.1"/>
    </source>
</evidence>
<keyword evidence="8 10" id="KW-0411">Iron-sulfur</keyword>
<dbReference type="Gene3D" id="3.20.20.70">
    <property type="entry name" value="Aldolase class I"/>
    <property type="match status" value="1"/>
</dbReference>
<dbReference type="GO" id="GO:0046872">
    <property type="term" value="F:metal ion binding"/>
    <property type="evidence" value="ECO:0007669"/>
    <property type="project" value="UniProtKB-UniRule"/>
</dbReference>